<evidence type="ECO:0000313" key="2">
    <source>
        <dbReference type="Proteomes" id="UP000316621"/>
    </source>
</evidence>
<dbReference type="Gramene" id="RZC69809">
    <property type="protein sequence ID" value="RZC69809"/>
    <property type="gene ID" value="C5167_032944"/>
</dbReference>
<dbReference type="EMBL" id="CM010721">
    <property type="protein sequence ID" value="RZC69809.1"/>
    <property type="molecule type" value="Genomic_DNA"/>
</dbReference>
<name>A0A4Y7KCX0_PAPSO</name>
<reference evidence="1 2" key="1">
    <citation type="journal article" date="2018" name="Science">
        <title>The opium poppy genome and morphinan production.</title>
        <authorList>
            <person name="Guo L."/>
            <person name="Winzer T."/>
            <person name="Yang X."/>
            <person name="Li Y."/>
            <person name="Ning Z."/>
            <person name="He Z."/>
            <person name="Teodor R."/>
            <person name="Lu Y."/>
            <person name="Bowser T.A."/>
            <person name="Graham I.A."/>
            <person name="Ye K."/>
        </authorList>
    </citation>
    <scope>NUCLEOTIDE SEQUENCE [LARGE SCALE GENOMIC DNA]</scope>
    <source>
        <strain evidence="2">cv. HN1</strain>
        <tissue evidence="1">Leaves</tissue>
    </source>
</reference>
<protein>
    <submittedName>
        <fullName evidence="1">Uncharacterized protein</fullName>
    </submittedName>
</protein>
<keyword evidence="2" id="KW-1185">Reference proteome</keyword>
<dbReference type="AlphaFoldDB" id="A0A4Y7KCX0"/>
<accession>A0A4Y7KCX0</accession>
<proteinExistence type="predicted"/>
<organism evidence="1 2">
    <name type="scientific">Papaver somniferum</name>
    <name type="common">Opium poppy</name>
    <dbReference type="NCBI Taxonomy" id="3469"/>
    <lineage>
        <taxon>Eukaryota</taxon>
        <taxon>Viridiplantae</taxon>
        <taxon>Streptophyta</taxon>
        <taxon>Embryophyta</taxon>
        <taxon>Tracheophyta</taxon>
        <taxon>Spermatophyta</taxon>
        <taxon>Magnoliopsida</taxon>
        <taxon>Ranunculales</taxon>
        <taxon>Papaveraceae</taxon>
        <taxon>Papaveroideae</taxon>
        <taxon>Papaver</taxon>
    </lineage>
</organism>
<evidence type="ECO:0000313" key="1">
    <source>
        <dbReference type="EMBL" id="RZC69809.1"/>
    </source>
</evidence>
<dbReference type="Proteomes" id="UP000316621">
    <property type="component" value="Chromosome 7"/>
</dbReference>
<gene>
    <name evidence="1" type="ORF">C5167_032944</name>
</gene>
<sequence>MVLHELSSGNLDLLVGPYPTHKVESVTLEVRKSGLSQLVSEYGSNLLGLLLWHPTTGGYPGKTVRGTILVCLPE</sequence>